<reference evidence="3" key="1">
    <citation type="submission" date="2017-02" db="EMBL/GenBank/DDBJ databases">
        <authorList>
            <person name="Varghese N."/>
            <person name="Submissions S."/>
        </authorList>
    </citation>
    <scope>NUCLEOTIDE SEQUENCE [LARGE SCALE GENOMIC DNA]</scope>
    <source>
        <strain evidence="3">UM2</strain>
    </source>
</reference>
<feature type="transmembrane region" description="Helical" evidence="1">
    <location>
        <begin position="46"/>
        <end position="66"/>
    </location>
</feature>
<dbReference type="PANTHER" id="PTHR34989:SF1">
    <property type="entry name" value="PROTEIN HDED"/>
    <property type="match status" value="1"/>
</dbReference>
<feature type="transmembrane region" description="Helical" evidence="1">
    <location>
        <begin position="99"/>
        <end position="117"/>
    </location>
</feature>
<organism evidence="2 3">
    <name type="scientific">Rhizorhabdus histidinilytica</name>
    <dbReference type="NCBI Taxonomy" id="439228"/>
    <lineage>
        <taxon>Bacteria</taxon>
        <taxon>Pseudomonadati</taxon>
        <taxon>Pseudomonadota</taxon>
        <taxon>Alphaproteobacteria</taxon>
        <taxon>Sphingomonadales</taxon>
        <taxon>Sphingomonadaceae</taxon>
        <taxon>Rhizorhabdus</taxon>
    </lineage>
</organism>
<name>A0A1T5D1L9_9SPHN</name>
<keyword evidence="1" id="KW-0472">Membrane</keyword>
<protein>
    <submittedName>
        <fullName evidence="2">Uncharacterized membrane protein HdeD, DUF308 family</fullName>
    </submittedName>
</protein>
<dbReference type="EMBL" id="FUYM01000004">
    <property type="protein sequence ID" value="SKB65559.1"/>
    <property type="molecule type" value="Genomic_DNA"/>
</dbReference>
<gene>
    <name evidence="2" type="ORF">SAMN06295920_104483</name>
</gene>
<sequence length="184" mass="19193">MPKTTAGTNPDQAVLGRRSVSTGSALLILGIGGCVALVLIDRLTTFEISIAMLAAGLLQISHALAAHRRGWPLFTLAGALLYVGAALAILFQPLVEMKWIELLLVGSLATAGISRLVTAARLNSRLRGWEALSGFTTLGVAAVIEAGLPEMSLWPLAFVIALDLVVEGAALANIGWAIRGTGER</sequence>
<feature type="transmembrane region" description="Helical" evidence="1">
    <location>
        <begin position="20"/>
        <end position="40"/>
    </location>
</feature>
<dbReference type="STRING" id="439228.SAMN06295920_104483"/>
<dbReference type="PROSITE" id="PS51257">
    <property type="entry name" value="PROKAR_LIPOPROTEIN"/>
    <property type="match status" value="1"/>
</dbReference>
<keyword evidence="1" id="KW-0812">Transmembrane</keyword>
<evidence type="ECO:0000256" key="1">
    <source>
        <dbReference type="SAM" id="Phobius"/>
    </source>
</evidence>
<keyword evidence="1" id="KW-1133">Transmembrane helix</keyword>
<dbReference type="PANTHER" id="PTHR34989">
    <property type="entry name" value="PROTEIN HDED"/>
    <property type="match status" value="1"/>
</dbReference>
<proteinExistence type="predicted"/>
<accession>A0A1T5D1L9</accession>
<feature type="transmembrane region" description="Helical" evidence="1">
    <location>
        <begin position="129"/>
        <end position="148"/>
    </location>
</feature>
<feature type="transmembrane region" description="Helical" evidence="1">
    <location>
        <begin position="154"/>
        <end position="178"/>
    </location>
</feature>
<feature type="transmembrane region" description="Helical" evidence="1">
    <location>
        <begin position="73"/>
        <end position="93"/>
    </location>
</feature>
<evidence type="ECO:0000313" key="2">
    <source>
        <dbReference type="EMBL" id="SKB65559.1"/>
    </source>
</evidence>
<keyword evidence="3" id="KW-1185">Reference proteome</keyword>
<dbReference type="InterPro" id="IPR052712">
    <property type="entry name" value="Acid_resist_chaperone_HdeD"/>
</dbReference>
<dbReference type="RefSeq" id="WP_079648363.1">
    <property type="nucleotide sequence ID" value="NZ_FUYM01000004.1"/>
</dbReference>
<evidence type="ECO:0000313" key="3">
    <source>
        <dbReference type="Proteomes" id="UP000189818"/>
    </source>
</evidence>
<dbReference type="OrthoDB" id="7584585at2"/>
<dbReference type="GO" id="GO:0005886">
    <property type="term" value="C:plasma membrane"/>
    <property type="evidence" value="ECO:0007669"/>
    <property type="project" value="TreeGrafter"/>
</dbReference>
<dbReference type="AlphaFoldDB" id="A0A1T5D1L9"/>
<dbReference type="Proteomes" id="UP000189818">
    <property type="component" value="Unassembled WGS sequence"/>
</dbReference>